<sequence>MIIEAIQYAATTPVTPSEFRPFIGSSVSLWSRATRCKDEWAAHEGNCRRFVADTIGRMRQRRTAVVLGSGLLRDVPVEALARTFDTVVLVDLVHLASVRLWLKAKRLDNVRLVHRDLSGFSDALAGERPEPLAFLRQVPYLDLVISANLLSQIGVGAECRLKQDKDVSPADVVPQLLEAHLRDLTALPCTTILLTDVAYRIVRRSGETLKSADLLHGVPAPDGDERWPWPVVPFGEQGRDYQIVHQVIAKRVMR</sequence>
<accession>A0A7W9YZ50</accession>
<evidence type="ECO:0000313" key="2">
    <source>
        <dbReference type="Proteomes" id="UP000535501"/>
    </source>
</evidence>
<dbReference type="RefSeq" id="WP_077548187.1">
    <property type="nucleotide sequence ID" value="NZ_CANLQM010000009.1"/>
</dbReference>
<dbReference type="EMBL" id="JACHEJ010000008">
    <property type="protein sequence ID" value="MBB6181088.1"/>
    <property type="molecule type" value="Genomic_DNA"/>
</dbReference>
<name>A0A7W9YZ50_9HYPH</name>
<evidence type="ECO:0008006" key="3">
    <source>
        <dbReference type="Google" id="ProtNLM"/>
    </source>
</evidence>
<proteinExistence type="predicted"/>
<comment type="caution">
    <text evidence="1">The sequence shown here is derived from an EMBL/GenBank/DDBJ whole genome shotgun (WGS) entry which is preliminary data.</text>
</comment>
<evidence type="ECO:0000313" key="1">
    <source>
        <dbReference type="EMBL" id="MBB6181088.1"/>
    </source>
</evidence>
<dbReference type="Proteomes" id="UP000535501">
    <property type="component" value="Unassembled WGS sequence"/>
</dbReference>
<dbReference type="AlphaFoldDB" id="A0A7W9YZ50"/>
<gene>
    <name evidence="1" type="ORF">HNQ75_003073</name>
</gene>
<protein>
    <recommendedName>
        <fullName evidence="3">Class I SAM-dependent methyltransferase</fullName>
    </recommendedName>
</protein>
<keyword evidence="2" id="KW-1185">Reference proteome</keyword>
<organism evidence="1 2">
    <name type="scientific">Pseudorhizobium flavum</name>
    <dbReference type="NCBI Taxonomy" id="1335061"/>
    <lineage>
        <taxon>Bacteria</taxon>
        <taxon>Pseudomonadati</taxon>
        <taxon>Pseudomonadota</taxon>
        <taxon>Alphaproteobacteria</taxon>
        <taxon>Hyphomicrobiales</taxon>
        <taxon>Rhizobiaceae</taxon>
        <taxon>Rhizobium/Agrobacterium group</taxon>
        <taxon>Pseudorhizobium</taxon>
    </lineage>
</organism>
<reference evidence="1 2" key="1">
    <citation type="submission" date="2020-08" db="EMBL/GenBank/DDBJ databases">
        <title>Genomic Encyclopedia of Type Strains, Phase IV (KMG-IV): sequencing the most valuable type-strain genomes for metagenomic binning, comparative biology and taxonomic classification.</title>
        <authorList>
            <person name="Goeker M."/>
        </authorList>
    </citation>
    <scope>NUCLEOTIDE SEQUENCE [LARGE SCALE GENOMIC DNA]</scope>
    <source>
        <strain evidence="1 2">DSM 102134</strain>
    </source>
</reference>